<proteinExistence type="predicted"/>
<feature type="domain" description="Zinc finger CGNR" evidence="1">
    <location>
        <begin position="149"/>
        <end position="192"/>
    </location>
</feature>
<dbReference type="Proteomes" id="UP000265768">
    <property type="component" value="Unassembled WGS sequence"/>
</dbReference>
<dbReference type="Pfam" id="PF07336">
    <property type="entry name" value="ABATE"/>
    <property type="match status" value="1"/>
</dbReference>
<protein>
    <submittedName>
        <fullName evidence="2">Zf-CGNR multi-domain protein</fullName>
    </submittedName>
</protein>
<evidence type="ECO:0000313" key="2">
    <source>
        <dbReference type="EMBL" id="RJL31978.1"/>
    </source>
</evidence>
<evidence type="ECO:0000259" key="1">
    <source>
        <dbReference type="Pfam" id="PF11706"/>
    </source>
</evidence>
<dbReference type="PANTHER" id="PTHR35525:SF3">
    <property type="entry name" value="BLL6575 PROTEIN"/>
    <property type="match status" value="1"/>
</dbReference>
<reference evidence="2 3" key="1">
    <citation type="submission" date="2018-09" db="EMBL/GenBank/DDBJ databases">
        <title>YIM 75507 draft genome.</title>
        <authorList>
            <person name="Tang S."/>
            <person name="Feng Y."/>
        </authorList>
    </citation>
    <scope>NUCLEOTIDE SEQUENCE [LARGE SCALE GENOMIC DNA]</scope>
    <source>
        <strain evidence="2 3">YIM 75507</strain>
    </source>
</reference>
<dbReference type="RefSeq" id="WP_119927295.1">
    <property type="nucleotide sequence ID" value="NZ_QZEY01000005.1"/>
</dbReference>
<organism evidence="2 3">
    <name type="scientific">Bailinhaonella thermotolerans</name>
    <dbReference type="NCBI Taxonomy" id="1070861"/>
    <lineage>
        <taxon>Bacteria</taxon>
        <taxon>Bacillati</taxon>
        <taxon>Actinomycetota</taxon>
        <taxon>Actinomycetes</taxon>
        <taxon>Streptosporangiales</taxon>
        <taxon>Streptosporangiaceae</taxon>
        <taxon>Bailinhaonella</taxon>
    </lineage>
</organism>
<dbReference type="Pfam" id="PF11706">
    <property type="entry name" value="zf-CGNR"/>
    <property type="match status" value="1"/>
</dbReference>
<sequence length="197" mass="21416">MADGITMRPSDGAPWVFDPGALCLELLLTGGPGPLGRYESLREPGGLARWAAASRLRLDPASVHCGRDEPARAVRLRNALWRIMRNVARGRPYQDRDAEVVNAAAAEPPIVPRLVEGRREWAAPVTGTQLVSAVARDAVSLLTGPHAGRVHECGGADCHLIFVDTSPSGRRRWCSMERCGNRNKVRALRARQKEATA</sequence>
<comment type="caution">
    <text evidence="2">The sequence shown here is derived from an EMBL/GenBank/DDBJ whole genome shotgun (WGS) entry which is preliminary data.</text>
</comment>
<dbReference type="EMBL" id="QZEY01000005">
    <property type="protein sequence ID" value="RJL31978.1"/>
    <property type="molecule type" value="Genomic_DNA"/>
</dbReference>
<dbReference type="OrthoDB" id="123307at2"/>
<gene>
    <name evidence="2" type="ORF">D5H75_16175</name>
</gene>
<dbReference type="PANTHER" id="PTHR35525">
    <property type="entry name" value="BLL6575 PROTEIN"/>
    <property type="match status" value="1"/>
</dbReference>
<dbReference type="InterPro" id="IPR010852">
    <property type="entry name" value="ABATE"/>
</dbReference>
<dbReference type="AlphaFoldDB" id="A0A3A4BCP8"/>
<evidence type="ECO:0000313" key="3">
    <source>
        <dbReference type="Proteomes" id="UP000265768"/>
    </source>
</evidence>
<dbReference type="Gene3D" id="1.10.3300.10">
    <property type="entry name" value="Jann2411-like domain"/>
    <property type="match status" value="1"/>
</dbReference>
<dbReference type="InterPro" id="IPR023286">
    <property type="entry name" value="ABATE_dom_sf"/>
</dbReference>
<dbReference type="SUPFAM" id="SSF160904">
    <property type="entry name" value="Jann2411-like"/>
    <property type="match status" value="1"/>
</dbReference>
<accession>A0A3A4BCP8</accession>
<name>A0A3A4BCP8_9ACTN</name>
<keyword evidence="3" id="KW-1185">Reference proteome</keyword>
<dbReference type="InterPro" id="IPR021005">
    <property type="entry name" value="Znf_CGNR"/>
</dbReference>